<feature type="chain" id="PRO_5042228250" evidence="1">
    <location>
        <begin position="23"/>
        <end position="136"/>
    </location>
</feature>
<evidence type="ECO:0000313" key="3">
    <source>
        <dbReference type="Proteomes" id="UP001233999"/>
    </source>
</evidence>
<name>A0AAD7Z7Q8_DIPPU</name>
<organism evidence="2 3">
    <name type="scientific">Diploptera punctata</name>
    <name type="common">Pacific beetle cockroach</name>
    <dbReference type="NCBI Taxonomy" id="6984"/>
    <lineage>
        <taxon>Eukaryota</taxon>
        <taxon>Metazoa</taxon>
        <taxon>Ecdysozoa</taxon>
        <taxon>Arthropoda</taxon>
        <taxon>Hexapoda</taxon>
        <taxon>Insecta</taxon>
        <taxon>Pterygota</taxon>
        <taxon>Neoptera</taxon>
        <taxon>Polyneoptera</taxon>
        <taxon>Dictyoptera</taxon>
        <taxon>Blattodea</taxon>
        <taxon>Blaberoidea</taxon>
        <taxon>Blaberidae</taxon>
        <taxon>Diplopterinae</taxon>
        <taxon>Diploptera</taxon>
    </lineage>
</organism>
<dbReference type="EMBL" id="JASPKZ010010242">
    <property type="protein sequence ID" value="KAJ9575033.1"/>
    <property type="molecule type" value="Genomic_DNA"/>
</dbReference>
<gene>
    <name evidence="2" type="ORF">L9F63_007796</name>
</gene>
<keyword evidence="1" id="KW-0732">Signal</keyword>
<protein>
    <submittedName>
        <fullName evidence="2">Uncharacterized protein</fullName>
    </submittedName>
</protein>
<feature type="signal peptide" evidence="1">
    <location>
        <begin position="1"/>
        <end position="22"/>
    </location>
</feature>
<sequence length="136" mass="15102">MKTLALIFFVVLLSSAMYMVKAQISNLFQAMSSNEYFEYADKTLKEVIGEIRENSLRPLETSVEELKKVKAGITDGLFSSIDSIVDGVNKVKAEIAENVLSSIDSIVDDVGKVKTEITDDLLPPIDSRLTINRSRK</sequence>
<keyword evidence="3" id="KW-1185">Reference proteome</keyword>
<reference evidence="2" key="2">
    <citation type="submission" date="2023-05" db="EMBL/GenBank/DDBJ databases">
        <authorList>
            <person name="Fouks B."/>
        </authorList>
    </citation>
    <scope>NUCLEOTIDE SEQUENCE</scope>
    <source>
        <strain evidence="2">Stay&amp;Tobe</strain>
        <tissue evidence="2">Testes</tissue>
    </source>
</reference>
<proteinExistence type="predicted"/>
<evidence type="ECO:0000313" key="2">
    <source>
        <dbReference type="EMBL" id="KAJ9575033.1"/>
    </source>
</evidence>
<dbReference type="AlphaFoldDB" id="A0AAD7Z7Q8"/>
<reference evidence="2" key="1">
    <citation type="journal article" date="2023" name="IScience">
        <title>Live-bearing cockroach genome reveals convergent evolutionary mechanisms linked to viviparity in insects and beyond.</title>
        <authorList>
            <person name="Fouks B."/>
            <person name="Harrison M.C."/>
            <person name="Mikhailova A.A."/>
            <person name="Marchal E."/>
            <person name="English S."/>
            <person name="Carruthers M."/>
            <person name="Jennings E.C."/>
            <person name="Chiamaka E.L."/>
            <person name="Frigard R.A."/>
            <person name="Pippel M."/>
            <person name="Attardo G.M."/>
            <person name="Benoit J.B."/>
            <person name="Bornberg-Bauer E."/>
            <person name="Tobe S.S."/>
        </authorList>
    </citation>
    <scope>NUCLEOTIDE SEQUENCE</scope>
    <source>
        <strain evidence="2">Stay&amp;Tobe</strain>
    </source>
</reference>
<evidence type="ECO:0000256" key="1">
    <source>
        <dbReference type="SAM" id="SignalP"/>
    </source>
</evidence>
<dbReference type="Proteomes" id="UP001233999">
    <property type="component" value="Unassembled WGS sequence"/>
</dbReference>
<accession>A0AAD7Z7Q8</accession>
<comment type="caution">
    <text evidence="2">The sequence shown here is derived from an EMBL/GenBank/DDBJ whole genome shotgun (WGS) entry which is preliminary data.</text>
</comment>
<feature type="non-terminal residue" evidence="2">
    <location>
        <position position="1"/>
    </location>
</feature>